<dbReference type="SUPFAM" id="SSF48726">
    <property type="entry name" value="Immunoglobulin"/>
    <property type="match status" value="1"/>
</dbReference>
<dbReference type="AlphaFoldDB" id="A0A2S1LLS0"/>
<dbReference type="InterPro" id="IPR036179">
    <property type="entry name" value="Ig-like_dom_sf"/>
</dbReference>
<dbReference type="Proteomes" id="UP000244677">
    <property type="component" value="Chromosome"/>
</dbReference>
<accession>A0A2S1LLS0</accession>
<feature type="chain" id="PRO_5015484334" description="Ig-like domain-containing protein" evidence="1">
    <location>
        <begin position="22"/>
        <end position="727"/>
    </location>
</feature>
<feature type="signal peptide" evidence="1">
    <location>
        <begin position="1"/>
        <end position="21"/>
    </location>
</feature>
<dbReference type="RefSeq" id="WP_108736162.1">
    <property type="nucleotide sequence ID" value="NZ_CP020919.1"/>
</dbReference>
<evidence type="ECO:0000256" key="1">
    <source>
        <dbReference type="SAM" id="SignalP"/>
    </source>
</evidence>
<dbReference type="OrthoDB" id="678019at2"/>
<dbReference type="KEGG" id="fki:FK004_04380"/>
<reference evidence="3 4" key="1">
    <citation type="submission" date="2017-04" db="EMBL/GenBank/DDBJ databases">
        <title>Complete genome sequence of Flavobacterium kingsejong AJ004.</title>
        <authorList>
            <person name="Lee P.C."/>
        </authorList>
    </citation>
    <scope>NUCLEOTIDE SEQUENCE [LARGE SCALE GENOMIC DNA]</scope>
    <source>
        <strain evidence="3 4">AJ004</strain>
    </source>
</reference>
<evidence type="ECO:0000313" key="4">
    <source>
        <dbReference type="Proteomes" id="UP000244677"/>
    </source>
</evidence>
<protein>
    <recommendedName>
        <fullName evidence="2">Ig-like domain-containing protein</fullName>
    </recommendedName>
</protein>
<feature type="domain" description="Ig-like" evidence="2">
    <location>
        <begin position="466"/>
        <end position="558"/>
    </location>
</feature>
<dbReference type="PROSITE" id="PS50835">
    <property type="entry name" value="IG_LIKE"/>
    <property type="match status" value="2"/>
</dbReference>
<dbReference type="InterPro" id="IPR013783">
    <property type="entry name" value="Ig-like_fold"/>
</dbReference>
<proteinExistence type="predicted"/>
<dbReference type="Gene3D" id="2.60.40.10">
    <property type="entry name" value="Immunoglobulins"/>
    <property type="match status" value="3"/>
</dbReference>
<gene>
    <name evidence="3" type="ORF">FK004_04380</name>
</gene>
<keyword evidence="4" id="KW-1185">Reference proteome</keyword>
<dbReference type="EMBL" id="CP020919">
    <property type="protein sequence ID" value="AWG24526.1"/>
    <property type="molecule type" value="Genomic_DNA"/>
</dbReference>
<dbReference type="Pfam" id="PF13585">
    <property type="entry name" value="CHU_C"/>
    <property type="match status" value="1"/>
</dbReference>
<keyword evidence="1" id="KW-0732">Signal</keyword>
<sequence>MNKIRHYVCLILMGCPTVVFAQNININAPTYLFTQVCASPGQNNYNVQIPFTNPENLGAGNVFTLELSDDTGSFANAIPLGTSTATTSPAAVSFALPVTTLGGSYRIRARSSAPTAVGISSGSFYAHYLIFNQPFFINGLVQNVTICAGSDYTITVDYNGDASSPVHYSGLTYKWYKGSSIIPGAVNPSLTVTEAGSYYATIDYGNCPGSAYSNAVNIIVVPGLTPVIDSGGPPGAICPDSPAVLTCSVQDPTYAYQWYRDAFPISGATTFAYTAAVAGAYYVTVDNSSCTAQSNSIDLAVQDIMVTVDTPGTTIILPGEEKILTATTDAQSPEYQWYRNNSPIDGETSNVLTISQSGDYKISVRQTVGCLIEKDALISIEAPSGFMLTVAHEGDYMECDSTSDLLSIETFKAVTPMGEVDLIGQDIGASYEWLKNDVPVSGATAENYLVAVADDNDQYNLSITVPNYTTISSNYVDVKLKIDDTVTISTTDAYCDGSSSLTLHSSITTPEYTYNWFRDGADTAIGNETTLVINTPGTYRLEVAFNGCILESNALAITPFDASQVTADAPDSFSINEGDSRTVTAAGAQLYAWFKGAVQLSNSASLTISEEGTYLLRATSGSCETTKIFQVTVNDNTNLGNVLIPNVVTPNGDGINDQWILPNAYVNNPEVEVVIHNSNGEVVFRTFSYQNNWPVSSMVYSHKNNVFYYKIFKNGKSIRQGSITIIQ</sequence>
<name>A0A2S1LLS0_9FLAO</name>
<feature type="domain" description="Ig-like" evidence="2">
    <location>
        <begin position="222"/>
        <end position="307"/>
    </location>
</feature>
<organism evidence="3 4">
    <name type="scientific">Flavobacterium kingsejongi</name>
    <dbReference type="NCBI Taxonomy" id="1678728"/>
    <lineage>
        <taxon>Bacteria</taxon>
        <taxon>Pseudomonadati</taxon>
        <taxon>Bacteroidota</taxon>
        <taxon>Flavobacteriia</taxon>
        <taxon>Flavobacteriales</taxon>
        <taxon>Flavobacteriaceae</taxon>
        <taxon>Flavobacterium</taxon>
    </lineage>
</organism>
<evidence type="ECO:0000259" key="2">
    <source>
        <dbReference type="PROSITE" id="PS50835"/>
    </source>
</evidence>
<dbReference type="InterPro" id="IPR007110">
    <property type="entry name" value="Ig-like_dom"/>
</dbReference>
<evidence type="ECO:0000313" key="3">
    <source>
        <dbReference type="EMBL" id="AWG24526.1"/>
    </source>
</evidence>